<dbReference type="Proteomes" id="UP000199514">
    <property type="component" value="Unassembled WGS sequence"/>
</dbReference>
<accession>A0A1I1N9U0</accession>
<dbReference type="SUPFAM" id="SSF47413">
    <property type="entry name" value="lambda repressor-like DNA-binding domains"/>
    <property type="match status" value="1"/>
</dbReference>
<organism evidence="3 4">
    <name type="scientific">Flexibacter flexilis DSM 6793</name>
    <dbReference type="NCBI Taxonomy" id="927664"/>
    <lineage>
        <taxon>Bacteria</taxon>
        <taxon>Pseudomonadati</taxon>
        <taxon>Bacteroidota</taxon>
        <taxon>Cytophagia</taxon>
        <taxon>Cytophagales</taxon>
        <taxon>Flexibacteraceae</taxon>
        <taxon>Flexibacter</taxon>
    </lineage>
</organism>
<dbReference type="Gene3D" id="1.10.260.40">
    <property type="entry name" value="lambda repressor-like DNA-binding domains"/>
    <property type="match status" value="1"/>
</dbReference>
<evidence type="ECO:0000313" key="4">
    <source>
        <dbReference type="Proteomes" id="UP000199514"/>
    </source>
</evidence>
<sequence>MQKVGERIRKLRELRNYTQEYIADKLEISQQQYSNIEKGLFDISLKKLYKISEVLEVSPATILEFDAQVIFNNYAEKSHQNNKPIYYSIDEKIENLYKDKIKLLEEKILWLEKQNKGQ</sequence>
<evidence type="ECO:0000256" key="1">
    <source>
        <dbReference type="ARBA" id="ARBA00023125"/>
    </source>
</evidence>
<dbReference type="Pfam" id="PF01381">
    <property type="entry name" value="HTH_3"/>
    <property type="match status" value="1"/>
</dbReference>
<evidence type="ECO:0000259" key="2">
    <source>
        <dbReference type="PROSITE" id="PS50943"/>
    </source>
</evidence>
<name>A0A1I1N9U0_9BACT</name>
<dbReference type="CDD" id="cd00093">
    <property type="entry name" value="HTH_XRE"/>
    <property type="match status" value="1"/>
</dbReference>
<dbReference type="InterPro" id="IPR001387">
    <property type="entry name" value="Cro/C1-type_HTH"/>
</dbReference>
<dbReference type="SMART" id="SM00530">
    <property type="entry name" value="HTH_XRE"/>
    <property type="match status" value="1"/>
</dbReference>
<protein>
    <submittedName>
        <fullName evidence="3">Helix-turn-helix</fullName>
    </submittedName>
</protein>
<dbReference type="PANTHER" id="PTHR46558:SF4">
    <property type="entry name" value="DNA-BIDING PHAGE PROTEIN"/>
    <property type="match status" value="1"/>
</dbReference>
<keyword evidence="4" id="KW-1185">Reference proteome</keyword>
<dbReference type="STRING" id="927664.SAMN05421780_11350"/>
<dbReference type="PROSITE" id="PS50943">
    <property type="entry name" value="HTH_CROC1"/>
    <property type="match status" value="1"/>
</dbReference>
<dbReference type="RefSeq" id="WP_091516326.1">
    <property type="nucleotide sequence ID" value="NZ_FOLE01000013.1"/>
</dbReference>
<dbReference type="EMBL" id="FOLE01000013">
    <property type="protein sequence ID" value="SFC94116.1"/>
    <property type="molecule type" value="Genomic_DNA"/>
</dbReference>
<dbReference type="PANTHER" id="PTHR46558">
    <property type="entry name" value="TRACRIPTIONAL REGULATORY PROTEIN-RELATED-RELATED"/>
    <property type="match status" value="1"/>
</dbReference>
<evidence type="ECO:0000313" key="3">
    <source>
        <dbReference type="EMBL" id="SFC94116.1"/>
    </source>
</evidence>
<gene>
    <name evidence="3" type="ORF">SAMN05421780_11350</name>
</gene>
<dbReference type="OrthoDB" id="798409at2"/>
<keyword evidence="1" id="KW-0238">DNA-binding</keyword>
<feature type="domain" description="HTH cro/C1-type" evidence="2">
    <location>
        <begin position="8"/>
        <end position="62"/>
    </location>
</feature>
<reference evidence="3 4" key="1">
    <citation type="submission" date="2016-10" db="EMBL/GenBank/DDBJ databases">
        <authorList>
            <person name="de Groot N.N."/>
        </authorList>
    </citation>
    <scope>NUCLEOTIDE SEQUENCE [LARGE SCALE GENOMIC DNA]</scope>
    <source>
        <strain evidence="3 4">DSM 6793</strain>
    </source>
</reference>
<dbReference type="GO" id="GO:0003677">
    <property type="term" value="F:DNA binding"/>
    <property type="evidence" value="ECO:0007669"/>
    <property type="project" value="UniProtKB-KW"/>
</dbReference>
<dbReference type="InterPro" id="IPR010982">
    <property type="entry name" value="Lambda_DNA-bd_dom_sf"/>
</dbReference>
<proteinExistence type="predicted"/>
<dbReference type="AlphaFoldDB" id="A0A1I1N9U0"/>